<dbReference type="InterPro" id="IPR036390">
    <property type="entry name" value="WH_DNA-bd_sf"/>
</dbReference>
<evidence type="ECO:0000259" key="6">
    <source>
        <dbReference type="PROSITE" id="PS50949"/>
    </source>
</evidence>
<dbReference type="GO" id="GO:0003700">
    <property type="term" value="F:DNA-binding transcription factor activity"/>
    <property type="evidence" value="ECO:0007669"/>
    <property type="project" value="InterPro"/>
</dbReference>
<organism evidence="7 8">
    <name type="scientific">Clostridium magnum DSM 2767</name>
    <dbReference type="NCBI Taxonomy" id="1121326"/>
    <lineage>
        <taxon>Bacteria</taxon>
        <taxon>Bacillati</taxon>
        <taxon>Bacillota</taxon>
        <taxon>Clostridia</taxon>
        <taxon>Eubacteriales</taxon>
        <taxon>Clostridiaceae</taxon>
        <taxon>Clostridium</taxon>
    </lineage>
</organism>
<reference evidence="7 8" key="1">
    <citation type="submission" date="2016-04" db="EMBL/GenBank/DDBJ databases">
        <title>Genome sequence of Clostridium magnum DSM 2767.</title>
        <authorList>
            <person name="Poehlein A."/>
            <person name="Uhlig R."/>
            <person name="Fischer R."/>
            <person name="Bahl H."/>
            <person name="Daniel R."/>
        </authorList>
    </citation>
    <scope>NUCLEOTIDE SEQUENCE [LARGE SCALE GENOMIC DNA]</scope>
    <source>
        <strain evidence="7 8">DSM 2767</strain>
    </source>
</reference>
<dbReference type="Pfam" id="PF00155">
    <property type="entry name" value="Aminotran_1_2"/>
    <property type="match status" value="1"/>
</dbReference>
<dbReference type="InterPro" id="IPR000524">
    <property type="entry name" value="Tscrpt_reg_HTH_GntR"/>
</dbReference>
<dbReference type="PANTHER" id="PTHR46577">
    <property type="entry name" value="HTH-TYPE TRANSCRIPTIONAL REGULATORY PROTEIN GABR"/>
    <property type="match status" value="1"/>
</dbReference>
<evidence type="ECO:0000256" key="4">
    <source>
        <dbReference type="ARBA" id="ARBA00023125"/>
    </source>
</evidence>
<evidence type="ECO:0000256" key="3">
    <source>
        <dbReference type="ARBA" id="ARBA00023015"/>
    </source>
</evidence>
<keyword evidence="3" id="KW-0805">Transcription regulation</keyword>
<protein>
    <submittedName>
        <fullName evidence="7">2-aminoadipate transaminase</fullName>
        <ecNumber evidence="7">2.6.1.39</ecNumber>
    </submittedName>
</protein>
<accession>A0A162SI20</accession>
<sequence>MLRYEEIIEYIKNEISKGNFTYKKRLPSIRDMSQLFNCSIGTVLKAYDKLEKEHIIYSSPKSGYYLLEDFRENTSSENSIIDFSSGVPDVETFPYKDFQHCLNKSIELYKETLFNYSDPRGLNSLIRALAKHLQQYQIFTKPDNIVITSSSQQALNILSTMPFPNNKSNILVEQPTYYGMIKSLELNNISALGIERGLDGINLDALENMFKYGNIKFFYTIPRFHNPTGNSYNRQEKESIAKMAEKYNVYIVEDDIVADLEINKKNDPLFSYDTSQKVIYLKSYSKILMPGLRVAALILPKLLMNTFLDYKKWTDMNSPTLSQGALEIYLKSGMFDIHRKKMSKLYCDRMLYLKDTISSFTHPNIKWNVPKSGYFSCIYVDGNLQYDKVISSLQNDNIELLNTNMCFLKEYKNDHYFRISISKVNEDKIKRGIPIVLNTIEKYLKL</sequence>
<dbReference type="InterPro" id="IPR051446">
    <property type="entry name" value="HTH_trans_reg/aminotransferase"/>
</dbReference>
<evidence type="ECO:0000256" key="2">
    <source>
        <dbReference type="ARBA" id="ARBA00022898"/>
    </source>
</evidence>
<dbReference type="InterPro" id="IPR036388">
    <property type="entry name" value="WH-like_DNA-bd_sf"/>
</dbReference>
<dbReference type="PANTHER" id="PTHR46577:SF1">
    <property type="entry name" value="HTH-TYPE TRANSCRIPTIONAL REGULATORY PROTEIN GABR"/>
    <property type="match status" value="1"/>
</dbReference>
<keyword evidence="8" id="KW-1185">Reference proteome</keyword>
<dbReference type="SUPFAM" id="SSF53383">
    <property type="entry name" value="PLP-dependent transferases"/>
    <property type="match status" value="1"/>
</dbReference>
<dbReference type="GO" id="GO:0030170">
    <property type="term" value="F:pyridoxal phosphate binding"/>
    <property type="evidence" value="ECO:0007669"/>
    <property type="project" value="InterPro"/>
</dbReference>
<comment type="caution">
    <text evidence="7">The sequence shown here is derived from an EMBL/GenBank/DDBJ whole genome shotgun (WGS) entry which is preliminary data.</text>
</comment>
<dbReference type="RefSeq" id="WP_066623811.1">
    <property type="nucleotide sequence ID" value="NZ_FQXL01000027.1"/>
</dbReference>
<keyword evidence="4" id="KW-0238">DNA-binding</keyword>
<dbReference type="InterPro" id="IPR015424">
    <property type="entry name" value="PyrdxlP-dep_Trfase"/>
</dbReference>
<dbReference type="GO" id="GO:0003677">
    <property type="term" value="F:DNA binding"/>
    <property type="evidence" value="ECO:0007669"/>
    <property type="project" value="UniProtKB-KW"/>
</dbReference>
<evidence type="ECO:0000313" key="8">
    <source>
        <dbReference type="Proteomes" id="UP000076603"/>
    </source>
</evidence>
<dbReference type="CDD" id="cd00609">
    <property type="entry name" value="AAT_like"/>
    <property type="match status" value="1"/>
</dbReference>
<feature type="domain" description="HTH gntR-type" evidence="6">
    <location>
        <begin position="1"/>
        <end position="69"/>
    </location>
</feature>
<dbReference type="CDD" id="cd07377">
    <property type="entry name" value="WHTH_GntR"/>
    <property type="match status" value="1"/>
</dbReference>
<evidence type="ECO:0000256" key="1">
    <source>
        <dbReference type="ARBA" id="ARBA00005384"/>
    </source>
</evidence>
<dbReference type="EC" id="2.6.1.39" evidence="7"/>
<keyword evidence="7" id="KW-0808">Transferase</keyword>
<dbReference type="STRING" id="1121326.CLMAG_30490"/>
<dbReference type="SMART" id="SM00345">
    <property type="entry name" value="HTH_GNTR"/>
    <property type="match status" value="1"/>
</dbReference>
<dbReference type="SUPFAM" id="SSF46785">
    <property type="entry name" value="Winged helix' DNA-binding domain"/>
    <property type="match status" value="1"/>
</dbReference>
<keyword evidence="2" id="KW-0663">Pyridoxal phosphate</keyword>
<dbReference type="Pfam" id="PF00392">
    <property type="entry name" value="GntR"/>
    <property type="match status" value="1"/>
</dbReference>
<gene>
    <name evidence="7" type="primary">lysN_6</name>
    <name evidence="7" type="ORF">CLMAG_30490</name>
</gene>
<dbReference type="Gene3D" id="3.40.640.10">
    <property type="entry name" value="Type I PLP-dependent aspartate aminotransferase-like (Major domain)"/>
    <property type="match status" value="1"/>
</dbReference>
<evidence type="ECO:0000313" key="7">
    <source>
        <dbReference type="EMBL" id="KZL91291.1"/>
    </source>
</evidence>
<name>A0A162SI20_9CLOT</name>
<keyword evidence="7" id="KW-0032">Aminotransferase</keyword>
<dbReference type="PROSITE" id="PS50949">
    <property type="entry name" value="HTH_GNTR"/>
    <property type="match status" value="1"/>
</dbReference>
<dbReference type="InterPro" id="IPR015421">
    <property type="entry name" value="PyrdxlP-dep_Trfase_major"/>
</dbReference>
<dbReference type="PATRIC" id="fig|1121326.3.peg.3075"/>
<dbReference type="AlphaFoldDB" id="A0A162SI20"/>
<dbReference type="InterPro" id="IPR004839">
    <property type="entry name" value="Aminotransferase_I/II_large"/>
</dbReference>
<keyword evidence="5" id="KW-0804">Transcription</keyword>
<dbReference type="Gene3D" id="1.10.10.10">
    <property type="entry name" value="Winged helix-like DNA-binding domain superfamily/Winged helix DNA-binding domain"/>
    <property type="match status" value="1"/>
</dbReference>
<dbReference type="GO" id="GO:0047536">
    <property type="term" value="F:2-aminoadipate transaminase activity"/>
    <property type="evidence" value="ECO:0007669"/>
    <property type="project" value="UniProtKB-EC"/>
</dbReference>
<comment type="similarity">
    <text evidence="1">In the C-terminal section; belongs to the class-I pyridoxal-phosphate-dependent aminotransferase family.</text>
</comment>
<proteinExistence type="inferred from homology"/>
<dbReference type="OrthoDB" id="163333at2"/>
<dbReference type="Proteomes" id="UP000076603">
    <property type="component" value="Unassembled WGS sequence"/>
</dbReference>
<dbReference type="EMBL" id="LWAE01000003">
    <property type="protein sequence ID" value="KZL91291.1"/>
    <property type="molecule type" value="Genomic_DNA"/>
</dbReference>
<evidence type="ECO:0000256" key="5">
    <source>
        <dbReference type="ARBA" id="ARBA00023163"/>
    </source>
</evidence>